<protein>
    <submittedName>
        <fullName evidence="2">Uncharacterized protein</fullName>
    </submittedName>
</protein>
<evidence type="ECO:0000313" key="3">
    <source>
        <dbReference type="Proteomes" id="UP001583177"/>
    </source>
</evidence>
<dbReference type="Proteomes" id="UP001583177">
    <property type="component" value="Unassembled WGS sequence"/>
</dbReference>
<organism evidence="2 3">
    <name type="scientific">Diaporthe australafricana</name>
    <dbReference type="NCBI Taxonomy" id="127596"/>
    <lineage>
        <taxon>Eukaryota</taxon>
        <taxon>Fungi</taxon>
        <taxon>Dikarya</taxon>
        <taxon>Ascomycota</taxon>
        <taxon>Pezizomycotina</taxon>
        <taxon>Sordariomycetes</taxon>
        <taxon>Sordariomycetidae</taxon>
        <taxon>Diaporthales</taxon>
        <taxon>Diaporthaceae</taxon>
        <taxon>Diaporthe</taxon>
    </lineage>
</organism>
<proteinExistence type="predicted"/>
<sequence>MDFYHWNRDSIRKEFGGILGACKKIGLHLHTVHPLRKHLGGAIEPGKHVTPDIDWLKQAAETRFGDCKISICQAESILGLLRSAEFVRLVDDLWLTGEKPSSNSGIDPLEALRKKQQSLDESPTYSEDTETSKGNEDTETHNYLGAMAILIYSSWKSLEYLTELFSLWVDIARNHSGVVLEDHKVQIQVLSCSRALLNAQVTWNTLMGCPWTVAWALHLLCSYTTPSHPQVDAEDVNETDDGYATDLETTRPAKFARVFYELDHFPIRRLLEECFRLDAVIRRQWEAQEEFVPSGGNRARKVDISLASNRGPVRVEQSDLMQNIRNYWKTQAASNPDDEVREAFDILLQLPASSEQNLGMRLGIPKAHCECIVVQDWVSKRNRALPAIGASRPVCGTCEYFLGAVFQHVYKQVPCSHLMKRMVPGTGNAFRLCTVPEQSPILVKQAVAERLLGELSRQLTSNRVWKCLRKKLEGARGSGVPDQNRGDPSDDSDSWEPLGPLPKVDEDAESPVHVPVGGWPMSQVEESFQLED</sequence>
<keyword evidence="3" id="KW-1185">Reference proteome</keyword>
<comment type="caution">
    <text evidence="2">The sequence shown here is derived from an EMBL/GenBank/DDBJ whole genome shotgun (WGS) entry which is preliminary data.</text>
</comment>
<name>A0ABR3VUW2_9PEZI</name>
<evidence type="ECO:0000313" key="2">
    <source>
        <dbReference type="EMBL" id="KAL1845536.1"/>
    </source>
</evidence>
<dbReference type="EMBL" id="JAWRVE010000307">
    <property type="protein sequence ID" value="KAL1845536.1"/>
    <property type="molecule type" value="Genomic_DNA"/>
</dbReference>
<gene>
    <name evidence="2" type="ORF">Daus18300_014511</name>
</gene>
<evidence type="ECO:0000256" key="1">
    <source>
        <dbReference type="SAM" id="MobiDB-lite"/>
    </source>
</evidence>
<feature type="region of interest" description="Disordered" evidence="1">
    <location>
        <begin position="117"/>
        <end position="138"/>
    </location>
</feature>
<accession>A0ABR3VUW2</accession>
<feature type="region of interest" description="Disordered" evidence="1">
    <location>
        <begin position="475"/>
        <end position="532"/>
    </location>
</feature>
<reference evidence="2 3" key="1">
    <citation type="journal article" date="2024" name="IMA Fungus">
        <title>IMA Genome - F19 : A genome assembly and annotation guide to empower mycologists, including annotated draft genome sequences of Ceratocystis pirilliformis, Diaporthe australafricana, Fusarium ophioides, Paecilomyces lecythidis, and Sporothrix stenoceras.</title>
        <authorList>
            <person name="Aylward J."/>
            <person name="Wilson A.M."/>
            <person name="Visagie C.M."/>
            <person name="Spraker J."/>
            <person name="Barnes I."/>
            <person name="Buitendag C."/>
            <person name="Ceriani C."/>
            <person name="Del Mar Angel L."/>
            <person name="du Plessis D."/>
            <person name="Fuchs T."/>
            <person name="Gasser K."/>
            <person name="Kramer D."/>
            <person name="Li W."/>
            <person name="Munsamy K."/>
            <person name="Piso A."/>
            <person name="Price J.L."/>
            <person name="Sonnekus B."/>
            <person name="Thomas C."/>
            <person name="van der Nest A."/>
            <person name="van Dijk A."/>
            <person name="van Heerden A."/>
            <person name="van Vuuren N."/>
            <person name="Yilmaz N."/>
            <person name="Duong T.A."/>
            <person name="van der Merwe N.A."/>
            <person name="Wingfield M.J."/>
            <person name="Wingfield B.D."/>
        </authorList>
    </citation>
    <scope>NUCLEOTIDE SEQUENCE [LARGE SCALE GENOMIC DNA]</scope>
    <source>
        <strain evidence="2 3">CMW 18300</strain>
    </source>
</reference>